<dbReference type="InterPro" id="IPR001680">
    <property type="entry name" value="WD40_rpt"/>
</dbReference>
<dbReference type="AlphaFoldDB" id="A0A9Q1J4Z2"/>
<dbReference type="SUPFAM" id="SSF50978">
    <property type="entry name" value="WD40 repeat-like"/>
    <property type="match status" value="1"/>
</dbReference>
<feature type="compositionally biased region" description="Low complexity" evidence="4">
    <location>
        <begin position="337"/>
        <end position="354"/>
    </location>
</feature>
<dbReference type="Proteomes" id="UP001152622">
    <property type="component" value="Chromosome 3"/>
</dbReference>
<keyword evidence="1 3" id="KW-0853">WD repeat</keyword>
<evidence type="ECO:0000313" key="5">
    <source>
        <dbReference type="EMBL" id="KAJ8367834.1"/>
    </source>
</evidence>
<evidence type="ECO:0000256" key="4">
    <source>
        <dbReference type="SAM" id="MobiDB-lite"/>
    </source>
</evidence>
<dbReference type="OrthoDB" id="2161379at2759"/>
<sequence>MANMQSAGHRMLSIPLSAFFQRRTINVSPFSMARRWTDGHSAPVLCVGAAGGPDGLLASGAEGGEVTVWSQEGAPLAQLRLQAGEDVTSVVFSPLAPGSLYASHGETVSVLDPRNLKGPVTDLHVGEDEINGLSLNETGALLAAADDSGAVRVVELDSGKVSRTLRRHTNICSSVAFRPQRPQSLVSAGLDMQLMLWSLQKARPLWVLNLQEVVEEEEGCPQTPGQLFNPPLVHCVTVATCGNVMACAAEDGRVHVLRVGGGSRPEHLAALQAHSQGASQAHFLGFLSHPYWLATGGNDGRVALWDVSEPAAAAEGKSKPRGPPHRRRPPKGRSKPKAQAATHPQAQATPQAQQEDLDEEQGTSADPEVPPPAGPRVSITHGDKVNWVCPALLKGEPSLLVADQSSTLSVYSLSAL</sequence>
<name>A0A9Q1J4Z2_SYNKA</name>
<evidence type="ECO:0000256" key="1">
    <source>
        <dbReference type="ARBA" id="ARBA00022574"/>
    </source>
</evidence>
<organism evidence="5 6">
    <name type="scientific">Synaphobranchus kaupii</name>
    <name type="common">Kaup's arrowtooth eel</name>
    <dbReference type="NCBI Taxonomy" id="118154"/>
    <lineage>
        <taxon>Eukaryota</taxon>
        <taxon>Metazoa</taxon>
        <taxon>Chordata</taxon>
        <taxon>Craniata</taxon>
        <taxon>Vertebrata</taxon>
        <taxon>Euteleostomi</taxon>
        <taxon>Actinopterygii</taxon>
        <taxon>Neopterygii</taxon>
        <taxon>Teleostei</taxon>
        <taxon>Anguilliformes</taxon>
        <taxon>Synaphobranchidae</taxon>
        <taxon>Synaphobranchus</taxon>
    </lineage>
</organism>
<feature type="repeat" description="WD" evidence="3">
    <location>
        <begin position="165"/>
        <end position="207"/>
    </location>
</feature>
<evidence type="ECO:0008006" key="7">
    <source>
        <dbReference type="Google" id="ProtNLM"/>
    </source>
</evidence>
<gene>
    <name evidence="5" type="ORF">SKAU_G00078620</name>
</gene>
<feature type="region of interest" description="Disordered" evidence="4">
    <location>
        <begin position="312"/>
        <end position="380"/>
    </location>
</feature>
<dbReference type="PROSITE" id="PS00678">
    <property type="entry name" value="WD_REPEATS_1"/>
    <property type="match status" value="1"/>
</dbReference>
<evidence type="ECO:0000256" key="2">
    <source>
        <dbReference type="ARBA" id="ARBA00022737"/>
    </source>
</evidence>
<dbReference type="PANTHER" id="PTHR44666:SF1">
    <property type="entry name" value="WD REPEAT-CONTAINING PROTEIN 53"/>
    <property type="match status" value="1"/>
</dbReference>
<feature type="repeat" description="WD" evidence="3">
    <location>
        <begin position="293"/>
        <end position="315"/>
    </location>
</feature>
<feature type="compositionally biased region" description="Basic residues" evidence="4">
    <location>
        <begin position="319"/>
        <end position="336"/>
    </location>
</feature>
<dbReference type="InterPro" id="IPR036322">
    <property type="entry name" value="WD40_repeat_dom_sf"/>
</dbReference>
<keyword evidence="2" id="KW-0677">Repeat</keyword>
<evidence type="ECO:0000313" key="6">
    <source>
        <dbReference type="Proteomes" id="UP001152622"/>
    </source>
</evidence>
<dbReference type="PROSITE" id="PS50082">
    <property type="entry name" value="WD_REPEATS_2"/>
    <property type="match status" value="2"/>
</dbReference>
<reference evidence="5" key="1">
    <citation type="journal article" date="2023" name="Science">
        <title>Genome structures resolve the early diversification of teleost fishes.</title>
        <authorList>
            <person name="Parey E."/>
            <person name="Louis A."/>
            <person name="Montfort J."/>
            <person name="Bouchez O."/>
            <person name="Roques C."/>
            <person name="Iampietro C."/>
            <person name="Lluch J."/>
            <person name="Castinel A."/>
            <person name="Donnadieu C."/>
            <person name="Desvignes T."/>
            <person name="Floi Bucao C."/>
            <person name="Jouanno E."/>
            <person name="Wen M."/>
            <person name="Mejri S."/>
            <person name="Dirks R."/>
            <person name="Jansen H."/>
            <person name="Henkel C."/>
            <person name="Chen W.J."/>
            <person name="Zahm M."/>
            <person name="Cabau C."/>
            <person name="Klopp C."/>
            <person name="Thompson A.W."/>
            <person name="Robinson-Rechavi M."/>
            <person name="Braasch I."/>
            <person name="Lecointre G."/>
            <person name="Bobe J."/>
            <person name="Postlethwait J.H."/>
            <person name="Berthelot C."/>
            <person name="Roest Crollius H."/>
            <person name="Guiguen Y."/>
        </authorList>
    </citation>
    <scope>NUCLEOTIDE SEQUENCE</scope>
    <source>
        <strain evidence="5">WJC10195</strain>
    </source>
</reference>
<dbReference type="Gene3D" id="2.130.10.10">
    <property type="entry name" value="YVTN repeat-like/Quinoprotein amine dehydrogenase"/>
    <property type="match status" value="2"/>
</dbReference>
<dbReference type="Pfam" id="PF00400">
    <property type="entry name" value="WD40"/>
    <property type="match status" value="2"/>
</dbReference>
<keyword evidence="6" id="KW-1185">Reference proteome</keyword>
<proteinExistence type="predicted"/>
<dbReference type="PANTHER" id="PTHR44666">
    <property type="entry name" value="WD REPEAT-CONTAINING PROTEIN 53"/>
    <property type="match status" value="1"/>
</dbReference>
<evidence type="ECO:0000256" key="3">
    <source>
        <dbReference type="PROSITE-ProRule" id="PRU00221"/>
    </source>
</evidence>
<comment type="caution">
    <text evidence="5">The sequence shown here is derived from an EMBL/GenBank/DDBJ whole genome shotgun (WGS) entry which is preliminary data.</text>
</comment>
<dbReference type="InterPro" id="IPR042453">
    <property type="entry name" value="WDR53"/>
</dbReference>
<dbReference type="InterPro" id="IPR015943">
    <property type="entry name" value="WD40/YVTN_repeat-like_dom_sf"/>
</dbReference>
<accession>A0A9Q1J4Z2</accession>
<dbReference type="SMART" id="SM00320">
    <property type="entry name" value="WD40"/>
    <property type="match status" value="5"/>
</dbReference>
<protein>
    <recommendedName>
        <fullName evidence="7">WD repeat-containing protein 53</fullName>
    </recommendedName>
</protein>
<dbReference type="EMBL" id="JAINUF010000003">
    <property type="protein sequence ID" value="KAJ8367834.1"/>
    <property type="molecule type" value="Genomic_DNA"/>
</dbReference>
<dbReference type="InterPro" id="IPR019775">
    <property type="entry name" value="WD40_repeat_CS"/>
</dbReference>